<reference evidence="1 2" key="1">
    <citation type="submission" date="2018-05" db="EMBL/GenBank/DDBJ databases">
        <title>Draft genome of Methanospirillum lacunae Ki8-1.</title>
        <authorList>
            <person name="Dueholm M.S."/>
            <person name="Nielsen P.H."/>
            <person name="Bakmann L.F."/>
            <person name="Otzen D.E."/>
        </authorList>
    </citation>
    <scope>NUCLEOTIDE SEQUENCE [LARGE SCALE GENOMIC DNA]</scope>
    <source>
        <strain evidence="1 2">Ki8-1</strain>
    </source>
</reference>
<evidence type="ECO:0000313" key="2">
    <source>
        <dbReference type="Proteomes" id="UP000245657"/>
    </source>
</evidence>
<dbReference type="AlphaFoldDB" id="A0A2V2N5U9"/>
<accession>A0A2V2N5U9</accession>
<dbReference type="EMBL" id="QGMY01000008">
    <property type="protein sequence ID" value="PWR71597.1"/>
    <property type="molecule type" value="Genomic_DNA"/>
</dbReference>
<proteinExistence type="predicted"/>
<evidence type="ECO:0000313" key="1">
    <source>
        <dbReference type="EMBL" id="PWR71597.1"/>
    </source>
</evidence>
<organism evidence="1 2">
    <name type="scientific">Methanospirillum lacunae</name>
    <dbReference type="NCBI Taxonomy" id="668570"/>
    <lineage>
        <taxon>Archaea</taxon>
        <taxon>Methanobacteriati</taxon>
        <taxon>Methanobacteriota</taxon>
        <taxon>Stenosarchaea group</taxon>
        <taxon>Methanomicrobia</taxon>
        <taxon>Methanomicrobiales</taxon>
        <taxon>Methanospirillaceae</taxon>
        <taxon>Methanospirillum</taxon>
    </lineage>
</organism>
<protein>
    <submittedName>
        <fullName evidence="1">Uncharacterized protein</fullName>
    </submittedName>
</protein>
<name>A0A2V2N5U9_9EURY</name>
<dbReference type="GeneID" id="97550245"/>
<sequence length="76" mass="8343">MFDVGGAMVKKYLSSPEGQQMIKEYISSPEGMKTIKEFMGSAEGRKIGANILLSMLDQFQIPDEAKGMIKQALEGL</sequence>
<dbReference type="RefSeq" id="WP_109969216.1">
    <property type="nucleotide sequence ID" value="NZ_CP176093.1"/>
</dbReference>
<dbReference type="Proteomes" id="UP000245657">
    <property type="component" value="Unassembled WGS sequence"/>
</dbReference>
<gene>
    <name evidence="1" type="ORF">DK846_12140</name>
</gene>
<keyword evidence="2" id="KW-1185">Reference proteome</keyword>
<comment type="caution">
    <text evidence="1">The sequence shown here is derived from an EMBL/GenBank/DDBJ whole genome shotgun (WGS) entry which is preliminary data.</text>
</comment>